<evidence type="ECO:0000256" key="1">
    <source>
        <dbReference type="ARBA" id="ARBA00006484"/>
    </source>
</evidence>
<proteinExistence type="inferred from homology"/>
<dbReference type="PRINTS" id="PR00081">
    <property type="entry name" value="GDHRDH"/>
</dbReference>
<organism evidence="4">
    <name type="scientific">bioreactor metagenome</name>
    <dbReference type="NCBI Taxonomy" id="1076179"/>
    <lineage>
        <taxon>unclassified sequences</taxon>
        <taxon>metagenomes</taxon>
        <taxon>ecological metagenomes</taxon>
    </lineage>
</organism>
<dbReference type="EMBL" id="VSSQ01016602">
    <property type="protein sequence ID" value="MPM58116.1"/>
    <property type="molecule type" value="Genomic_DNA"/>
</dbReference>
<name>A0A645AZ92_9ZZZZ</name>
<comment type="caution">
    <text evidence="4">The sequence shown here is derived from an EMBL/GenBank/DDBJ whole genome shotgun (WGS) entry which is preliminary data.</text>
</comment>
<protein>
    <submittedName>
        <fullName evidence="4">3-oxoacyl-[acyl-carrier-protein] reductase FabG</fullName>
        <ecNumber evidence="4">1.1.1.100</ecNumber>
    </submittedName>
</protein>
<evidence type="ECO:0000259" key="3">
    <source>
        <dbReference type="SMART" id="SM00822"/>
    </source>
</evidence>
<accession>A0A645AZ92</accession>
<dbReference type="SMART" id="SM00822">
    <property type="entry name" value="PKS_KR"/>
    <property type="match status" value="1"/>
</dbReference>
<dbReference type="InterPro" id="IPR050259">
    <property type="entry name" value="SDR"/>
</dbReference>
<dbReference type="PRINTS" id="PR00080">
    <property type="entry name" value="SDRFAMILY"/>
</dbReference>
<keyword evidence="2 4" id="KW-0560">Oxidoreductase</keyword>
<dbReference type="InterPro" id="IPR002347">
    <property type="entry name" value="SDR_fam"/>
</dbReference>
<dbReference type="InterPro" id="IPR036291">
    <property type="entry name" value="NAD(P)-bd_dom_sf"/>
</dbReference>
<dbReference type="PANTHER" id="PTHR42879">
    <property type="entry name" value="3-OXOACYL-(ACYL-CARRIER-PROTEIN) REDUCTASE"/>
    <property type="match status" value="1"/>
</dbReference>
<gene>
    <name evidence="4" type="primary">fabG_85</name>
    <name evidence="4" type="ORF">SDC9_104945</name>
</gene>
<feature type="domain" description="Ketoreductase" evidence="3">
    <location>
        <begin position="9"/>
        <end position="191"/>
    </location>
</feature>
<dbReference type="SUPFAM" id="SSF51735">
    <property type="entry name" value="NAD(P)-binding Rossmann-fold domains"/>
    <property type="match status" value="1"/>
</dbReference>
<dbReference type="EC" id="1.1.1.100" evidence="4"/>
<dbReference type="NCBIfam" id="NF009466">
    <property type="entry name" value="PRK12826.1-2"/>
    <property type="match status" value="1"/>
</dbReference>
<evidence type="ECO:0000313" key="4">
    <source>
        <dbReference type="EMBL" id="MPM58116.1"/>
    </source>
</evidence>
<evidence type="ECO:0000256" key="2">
    <source>
        <dbReference type="ARBA" id="ARBA00023002"/>
    </source>
</evidence>
<dbReference type="GO" id="GO:0004316">
    <property type="term" value="F:3-oxoacyl-[acyl-carrier-protein] reductase (NADPH) activity"/>
    <property type="evidence" value="ECO:0007669"/>
    <property type="project" value="UniProtKB-EC"/>
</dbReference>
<reference evidence="4" key="1">
    <citation type="submission" date="2019-08" db="EMBL/GenBank/DDBJ databases">
        <authorList>
            <person name="Kucharzyk K."/>
            <person name="Murdoch R.W."/>
            <person name="Higgins S."/>
            <person name="Loffler F."/>
        </authorList>
    </citation>
    <scope>NUCLEOTIDE SEQUENCE</scope>
</reference>
<dbReference type="Gene3D" id="3.40.50.720">
    <property type="entry name" value="NAD(P)-binding Rossmann-like Domain"/>
    <property type="match status" value="1"/>
</dbReference>
<comment type="similarity">
    <text evidence="1">Belongs to the short-chain dehydrogenases/reductases (SDR) family.</text>
</comment>
<dbReference type="AlphaFoldDB" id="A0A645AZ92"/>
<dbReference type="FunFam" id="3.40.50.720:FF:000173">
    <property type="entry name" value="3-oxoacyl-[acyl-carrier protein] reductase"/>
    <property type="match status" value="1"/>
</dbReference>
<sequence>MNFPENKIRTALVIGGVRGIGRAVAQRLAQDGFDIVATARRCDEMARETEALVRNSGRGFRLLTFDVRDRAAIQAAYDAEFGESGAPDAVVYNAGVARDNLWVFMGPEEWNEVLEVNLGGFYNTVQPLLFGMLARKSGRIVAVSSVSGQVGQAGQVNYSAAKAGLIGAVRALAREVGRKNVLVNAVAPGFIATEMTREVPLDKVLPLIPLNRPGAVDEVAGAVSFLCGPDSGYIHGQVLAVNGGLAM</sequence>
<dbReference type="PANTHER" id="PTHR42879:SF2">
    <property type="entry name" value="3-OXOACYL-[ACYL-CARRIER-PROTEIN] REDUCTASE FABG"/>
    <property type="match status" value="1"/>
</dbReference>
<dbReference type="InterPro" id="IPR057326">
    <property type="entry name" value="KR_dom"/>
</dbReference>
<dbReference type="Pfam" id="PF13561">
    <property type="entry name" value="adh_short_C2"/>
    <property type="match status" value="1"/>
</dbReference>